<name>A0A1Y2A4Q6_9PLEO</name>
<evidence type="ECO:0000313" key="3">
    <source>
        <dbReference type="Proteomes" id="UP000193144"/>
    </source>
</evidence>
<accession>A0A1Y2A4Q6</accession>
<keyword evidence="1" id="KW-0732">Signal</keyword>
<dbReference type="EMBL" id="MCFA01000012">
    <property type="protein sequence ID" value="ORY17496.1"/>
    <property type="molecule type" value="Genomic_DNA"/>
</dbReference>
<dbReference type="AlphaFoldDB" id="A0A1Y2A4Q6"/>
<organism evidence="2 3">
    <name type="scientific">Clohesyomyces aquaticus</name>
    <dbReference type="NCBI Taxonomy" id="1231657"/>
    <lineage>
        <taxon>Eukaryota</taxon>
        <taxon>Fungi</taxon>
        <taxon>Dikarya</taxon>
        <taxon>Ascomycota</taxon>
        <taxon>Pezizomycotina</taxon>
        <taxon>Dothideomycetes</taxon>
        <taxon>Pleosporomycetidae</taxon>
        <taxon>Pleosporales</taxon>
        <taxon>Lindgomycetaceae</taxon>
        <taxon>Clohesyomyces</taxon>
    </lineage>
</organism>
<evidence type="ECO:0000313" key="2">
    <source>
        <dbReference type="EMBL" id="ORY17496.1"/>
    </source>
</evidence>
<protein>
    <submittedName>
        <fullName evidence="2">Biotrophy-associated secreted protein 2</fullName>
    </submittedName>
</protein>
<evidence type="ECO:0000256" key="1">
    <source>
        <dbReference type="SAM" id="SignalP"/>
    </source>
</evidence>
<feature type="signal peptide" evidence="1">
    <location>
        <begin position="1"/>
        <end position="18"/>
    </location>
</feature>
<keyword evidence="3" id="KW-1185">Reference proteome</keyword>
<reference evidence="2 3" key="1">
    <citation type="submission" date="2016-07" db="EMBL/GenBank/DDBJ databases">
        <title>Pervasive Adenine N6-methylation of Active Genes in Fungi.</title>
        <authorList>
            <consortium name="DOE Joint Genome Institute"/>
            <person name="Mondo S.J."/>
            <person name="Dannebaum R.O."/>
            <person name="Kuo R.C."/>
            <person name="Labutti K."/>
            <person name="Haridas S."/>
            <person name="Kuo A."/>
            <person name="Salamov A."/>
            <person name="Ahrendt S.R."/>
            <person name="Lipzen A."/>
            <person name="Sullivan W."/>
            <person name="Andreopoulos W.B."/>
            <person name="Clum A."/>
            <person name="Lindquist E."/>
            <person name="Daum C."/>
            <person name="Ramamoorthy G.K."/>
            <person name="Gryganskyi A."/>
            <person name="Culley D."/>
            <person name="Magnuson J.K."/>
            <person name="James T.Y."/>
            <person name="O'Malley M.A."/>
            <person name="Stajich J.E."/>
            <person name="Spatafora J.W."/>
            <person name="Visel A."/>
            <person name="Grigoriev I.V."/>
        </authorList>
    </citation>
    <scope>NUCLEOTIDE SEQUENCE [LARGE SCALE GENOMIC DNA]</scope>
    <source>
        <strain evidence="2 3">CBS 115471</strain>
    </source>
</reference>
<sequence>MVRITIAALLAFAALATAITPNVAGAQNVGAGNGAQFITGGCVANADCSSACCADASGVGVCSAEAAQFQNGKNGCDFVDPNAAATIAAAKAQVAKQGFKRVVRASGYEG</sequence>
<gene>
    <name evidence="2" type="ORF">BCR34DRAFT_505937</name>
</gene>
<comment type="caution">
    <text evidence="2">The sequence shown here is derived from an EMBL/GenBank/DDBJ whole genome shotgun (WGS) entry which is preliminary data.</text>
</comment>
<feature type="chain" id="PRO_5013141520" evidence="1">
    <location>
        <begin position="19"/>
        <end position="110"/>
    </location>
</feature>
<proteinExistence type="predicted"/>
<dbReference type="Proteomes" id="UP000193144">
    <property type="component" value="Unassembled WGS sequence"/>
</dbReference>